<dbReference type="AlphaFoldDB" id="A0AAX4L217"/>
<dbReference type="Proteomes" id="UP001432202">
    <property type="component" value="Chromosome"/>
</dbReference>
<dbReference type="RefSeq" id="WP_338602493.1">
    <property type="nucleotide sequence ID" value="NZ_CP146016.1"/>
</dbReference>
<proteinExistence type="predicted"/>
<feature type="transmembrane region" description="Helical" evidence="1">
    <location>
        <begin position="31"/>
        <end position="50"/>
    </location>
</feature>
<evidence type="ECO:0000256" key="1">
    <source>
        <dbReference type="SAM" id="Phobius"/>
    </source>
</evidence>
<feature type="transmembrane region" description="Helical" evidence="1">
    <location>
        <begin position="6"/>
        <end position="24"/>
    </location>
</feature>
<keyword evidence="1" id="KW-0472">Membrane</keyword>
<sequence>MNYKNYPISLGITYSVLSSIFAALNVTDLRIYVLTFAILSVMIEIIYYPFPRKFGYIASAISGFWVIWSIYYVLQIFGVV</sequence>
<protein>
    <submittedName>
        <fullName evidence="2">Uncharacterized protein</fullName>
    </submittedName>
</protein>
<keyword evidence="3" id="KW-1185">Reference proteome</keyword>
<organism evidence="2 3">
    <name type="scientific">Sulfolobus tengchongensis</name>
    <dbReference type="NCBI Taxonomy" id="207809"/>
    <lineage>
        <taxon>Archaea</taxon>
        <taxon>Thermoproteota</taxon>
        <taxon>Thermoprotei</taxon>
        <taxon>Sulfolobales</taxon>
        <taxon>Sulfolobaceae</taxon>
        <taxon>Sulfolobus</taxon>
    </lineage>
</organism>
<keyword evidence="1" id="KW-1133">Transmembrane helix</keyword>
<keyword evidence="1" id="KW-0812">Transmembrane</keyword>
<name>A0AAX4L217_9CREN</name>
<feature type="transmembrane region" description="Helical" evidence="1">
    <location>
        <begin position="56"/>
        <end position="74"/>
    </location>
</feature>
<dbReference type="EMBL" id="CP146016">
    <property type="protein sequence ID" value="WWQ60939.1"/>
    <property type="molecule type" value="Genomic_DNA"/>
</dbReference>
<gene>
    <name evidence="2" type="ORF">V6M85_02325</name>
</gene>
<reference evidence="2 3" key="1">
    <citation type="submission" date="2024-02" db="EMBL/GenBank/DDBJ databases">
        <title>STSV induces naive adaptation in Sulfolobus.</title>
        <authorList>
            <person name="Xiang X."/>
            <person name="Song M."/>
        </authorList>
    </citation>
    <scope>NUCLEOTIDE SEQUENCE [LARGE SCALE GENOMIC DNA]</scope>
    <source>
        <strain evidence="2 3">RT2</strain>
    </source>
</reference>
<evidence type="ECO:0000313" key="3">
    <source>
        <dbReference type="Proteomes" id="UP001432202"/>
    </source>
</evidence>
<accession>A0AAX4L217</accession>
<evidence type="ECO:0000313" key="2">
    <source>
        <dbReference type="EMBL" id="WWQ60939.1"/>
    </source>
</evidence>
<dbReference type="GeneID" id="89335567"/>